<proteinExistence type="predicted"/>
<organism evidence="1 2">
    <name type="scientific">Caballeronia sordidicola</name>
    <name type="common">Burkholderia sordidicola</name>
    <dbReference type="NCBI Taxonomy" id="196367"/>
    <lineage>
        <taxon>Bacteria</taxon>
        <taxon>Pseudomonadati</taxon>
        <taxon>Pseudomonadota</taxon>
        <taxon>Betaproteobacteria</taxon>
        <taxon>Burkholderiales</taxon>
        <taxon>Burkholderiaceae</taxon>
        <taxon>Caballeronia</taxon>
    </lineage>
</organism>
<dbReference type="EMBL" id="MTHB01000042">
    <property type="protein sequence ID" value="OXC79343.1"/>
    <property type="molecule type" value="Genomic_DNA"/>
</dbReference>
<evidence type="ECO:0000313" key="2">
    <source>
        <dbReference type="Proteomes" id="UP000214720"/>
    </source>
</evidence>
<dbReference type="AlphaFoldDB" id="A0A226X7P6"/>
<protein>
    <submittedName>
        <fullName evidence="1">Uncharacterized protein</fullName>
    </submittedName>
</protein>
<gene>
    <name evidence="1" type="ORF">BSU04_07435</name>
</gene>
<evidence type="ECO:0000313" key="1">
    <source>
        <dbReference type="EMBL" id="OXC79343.1"/>
    </source>
</evidence>
<dbReference type="Proteomes" id="UP000214720">
    <property type="component" value="Unassembled WGS sequence"/>
</dbReference>
<sequence>MLRRIGEAAAVFVSSLHALPDELKAAHADADLAKNEPRGNGL</sequence>
<name>A0A226X7P6_CABSO</name>
<accession>A0A226X7P6</accession>
<comment type="caution">
    <text evidence="1">The sequence shown here is derived from an EMBL/GenBank/DDBJ whole genome shotgun (WGS) entry which is preliminary data.</text>
</comment>
<reference evidence="2" key="1">
    <citation type="submission" date="2017-01" db="EMBL/GenBank/DDBJ databases">
        <title>Genome Analysis of Deinococcus marmoris KOPRI26562.</title>
        <authorList>
            <person name="Kim J.H."/>
            <person name="Oh H.-M."/>
        </authorList>
    </citation>
    <scope>NUCLEOTIDE SEQUENCE [LARGE SCALE GENOMIC DNA]</scope>
    <source>
        <strain evidence="2">PAMC 26633</strain>
    </source>
</reference>